<keyword evidence="1" id="KW-0472">Membrane</keyword>
<keyword evidence="1" id="KW-0812">Transmembrane</keyword>
<keyword evidence="3" id="KW-1185">Reference proteome</keyword>
<evidence type="ECO:0000256" key="1">
    <source>
        <dbReference type="SAM" id="Phobius"/>
    </source>
</evidence>
<sequence length="95" mass="9946">MASGPAKPAGMVESFNFAAASMSARKRLKDRFRNMAVDGTVRQDAASNASSEIAHEIRRVRSRISKRVEVGATAAATVGLSVSGSITLLVPSLEA</sequence>
<proteinExistence type="predicted"/>
<dbReference type="EMBL" id="JALBUU010000039">
    <property type="protein sequence ID" value="MCI0755625.1"/>
    <property type="molecule type" value="Genomic_DNA"/>
</dbReference>
<keyword evidence="1" id="KW-1133">Transmembrane helix</keyword>
<dbReference type="Proteomes" id="UP001201985">
    <property type="component" value="Unassembled WGS sequence"/>
</dbReference>
<protein>
    <submittedName>
        <fullName evidence="2">Uncharacterized protein</fullName>
    </submittedName>
</protein>
<accession>A0ABS9WA40</accession>
<feature type="transmembrane region" description="Helical" evidence="1">
    <location>
        <begin position="68"/>
        <end position="90"/>
    </location>
</feature>
<evidence type="ECO:0000313" key="2">
    <source>
        <dbReference type="EMBL" id="MCI0755625.1"/>
    </source>
</evidence>
<organism evidence="2 3">
    <name type="scientific">Teichococcus vastitatis</name>
    <dbReference type="NCBI Taxonomy" id="2307076"/>
    <lineage>
        <taxon>Bacteria</taxon>
        <taxon>Pseudomonadati</taxon>
        <taxon>Pseudomonadota</taxon>
        <taxon>Alphaproteobacteria</taxon>
        <taxon>Acetobacterales</taxon>
        <taxon>Roseomonadaceae</taxon>
        <taxon>Roseomonas</taxon>
    </lineage>
</organism>
<gene>
    <name evidence="2" type="ORF">MON41_18170</name>
</gene>
<dbReference type="RefSeq" id="WP_241793507.1">
    <property type="nucleotide sequence ID" value="NZ_JALBUU010000039.1"/>
</dbReference>
<comment type="caution">
    <text evidence="2">The sequence shown here is derived from an EMBL/GenBank/DDBJ whole genome shotgun (WGS) entry which is preliminary data.</text>
</comment>
<evidence type="ECO:0000313" key="3">
    <source>
        <dbReference type="Proteomes" id="UP001201985"/>
    </source>
</evidence>
<reference evidence="2 3" key="1">
    <citation type="submission" date="2022-03" db="EMBL/GenBank/DDBJ databases">
        <title>Complete genome analysis of Roseomonas KG 17.1 : a prolific producer of plant growth promoters.</title>
        <authorList>
            <person name="Saadouli I."/>
            <person name="Najjari A."/>
            <person name="Mosbah A."/>
            <person name="Ouzari H.I."/>
        </authorList>
    </citation>
    <scope>NUCLEOTIDE SEQUENCE [LARGE SCALE GENOMIC DNA]</scope>
    <source>
        <strain evidence="2 3">KG17-1</strain>
    </source>
</reference>
<name>A0ABS9WA40_9PROT</name>